<evidence type="ECO:0000256" key="2">
    <source>
        <dbReference type="ARBA" id="ARBA00002695"/>
    </source>
</evidence>
<dbReference type="EC" id="4.2.1.33" evidence="10"/>
<accession>A0A166W442</accession>
<evidence type="ECO:0000256" key="4">
    <source>
        <dbReference type="ARBA" id="ARBA00009845"/>
    </source>
</evidence>
<evidence type="ECO:0000259" key="11">
    <source>
        <dbReference type="Pfam" id="PF00694"/>
    </source>
</evidence>
<dbReference type="Gene3D" id="3.20.19.10">
    <property type="entry name" value="Aconitase, domain 4"/>
    <property type="match status" value="1"/>
</dbReference>
<comment type="subunit">
    <text evidence="5 10">Heterodimer of LeuC and LeuD.</text>
</comment>
<dbReference type="PANTHER" id="PTHR43345">
    <property type="entry name" value="3-ISOPROPYLMALATE DEHYDRATASE SMALL SUBUNIT 2-RELATED-RELATED"/>
    <property type="match status" value="1"/>
</dbReference>
<reference evidence="12 13" key="1">
    <citation type="submission" date="2013-07" db="EMBL/GenBank/DDBJ databases">
        <title>Comparative Genomic and Metabolomic Analysis of Twelve Strains of Pseudoalteromonas luteoviolacea.</title>
        <authorList>
            <person name="Vynne N.G."/>
            <person name="Mansson M."/>
            <person name="Gram L."/>
        </authorList>
    </citation>
    <scope>NUCLEOTIDE SEQUENCE [LARGE SCALE GENOMIC DNA]</scope>
    <source>
        <strain evidence="12 13">DSM 6061</strain>
    </source>
</reference>
<dbReference type="SUPFAM" id="SSF52016">
    <property type="entry name" value="LeuD/IlvD-like"/>
    <property type="match status" value="1"/>
</dbReference>
<evidence type="ECO:0000256" key="9">
    <source>
        <dbReference type="ARBA" id="ARBA00023304"/>
    </source>
</evidence>
<dbReference type="InterPro" id="IPR050075">
    <property type="entry name" value="LeuD"/>
</dbReference>
<dbReference type="GO" id="GO:0009098">
    <property type="term" value="P:L-leucine biosynthetic process"/>
    <property type="evidence" value="ECO:0007669"/>
    <property type="project" value="UniProtKB-UniRule"/>
</dbReference>
<organism evidence="12 13">
    <name type="scientific">Pseudoalteromonas luteoviolacea DSM 6061</name>
    <dbReference type="NCBI Taxonomy" id="1365250"/>
    <lineage>
        <taxon>Bacteria</taxon>
        <taxon>Pseudomonadati</taxon>
        <taxon>Pseudomonadota</taxon>
        <taxon>Gammaproteobacteria</taxon>
        <taxon>Alteromonadales</taxon>
        <taxon>Pseudoalteromonadaceae</taxon>
        <taxon>Pseudoalteromonas</taxon>
    </lineage>
</organism>
<evidence type="ECO:0000256" key="7">
    <source>
        <dbReference type="ARBA" id="ARBA00022605"/>
    </source>
</evidence>
<dbReference type="STRING" id="43657.S4054249_19880"/>
<dbReference type="HAMAP" id="MF_01031">
    <property type="entry name" value="LeuD_type1"/>
    <property type="match status" value="1"/>
</dbReference>
<comment type="pathway">
    <text evidence="3 10">Amino-acid biosynthesis; L-leucine biosynthesis; L-leucine from 3-methyl-2-oxobutanoate: step 2/4.</text>
</comment>
<evidence type="ECO:0000256" key="3">
    <source>
        <dbReference type="ARBA" id="ARBA00004729"/>
    </source>
</evidence>
<dbReference type="UniPathway" id="UPA00048">
    <property type="reaction ID" value="UER00071"/>
</dbReference>
<dbReference type="PATRIC" id="fig|1365250.3.peg.3354"/>
<dbReference type="Proteomes" id="UP000076643">
    <property type="component" value="Unassembled WGS sequence"/>
</dbReference>
<dbReference type="NCBIfam" id="NF002458">
    <property type="entry name" value="PRK01641.1"/>
    <property type="match status" value="1"/>
</dbReference>
<evidence type="ECO:0000313" key="13">
    <source>
        <dbReference type="Proteomes" id="UP000076643"/>
    </source>
</evidence>
<dbReference type="GO" id="GO:0009316">
    <property type="term" value="C:3-isopropylmalate dehydratase complex"/>
    <property type="evidence" value="ECO:0007669"/>
    <property type="project" value="InterPro"/>
</dbReference>
<keyword evidence="6 10" id="KW-0432">Leucine biosynthesis</keyword>
<gene>
    <name evidence="10" type="primary">leuD</name>
    <name evidence="12" type="ORF">N475_18775</name>
</gene>
<keyword evidence="7 10" id="KW-0028">Amino-acid biosynthesis</keyword>
<dbReference type="EMBL" id="AUYB01000112">
    <property type="protein sequence ID" value="KZN35388.1"/>
    <property type="molecule type" value="Genomic_DNA"/>
</dbReference>
<protein>
    <recommendedName>
        <fullName evidence="10">3-isopropylmalate dehydratase small subunit</fullName>
        <ecNumber evidence="10">4.2.1.33</ecNumber>
    </recommendedName>
    <alternativeName>
        <fullName evidence="10">Alpha-IPM isomerase</fullName>
        <shortName evidence="10">IPMI</shortName>
    </alternativeName>
    <alternativeName>
        <fullName evidence="10">Isopropylmalate isomerase</fullName>
    </alternativeName>
</protein>
<dbReference type="RefSeq" id="WP_063358507.1">
    <property type="nucleotide sequence ID" value="NZ_AQHB01000035.1"/>
</dbReference>
<dbReference type="InterPro" id="IPR004431">
    <property type="entry name" value="3-IsopropMal_deHydase_ssu"/>
</dbReference>
<comment type="function">
    <text evidence="2 10">Catalyzes the isomerization between 2-isopropylmalate and 3-isopropylmalate, via the formation of 2-isopropylmaleate.</text>
</comment>
<keyword evidence="13" id="KW-1185">Reference proteome</keyword>
<evidence type="ECO:0000256" key="10">
    <source>
        <dbReference type="HAMAP-Rule" id="MF_01031"/>
    </source>
</evidence>
<dbReference type="GeneID" id="57363830"/>
<comment type="caution">
    <text evidence="12">The sequence shown here is derived from an EMBL/GenBank/DDBJ whole genome shotgun (WGS) entry which is preliminary data.</text>
</comment>
<comment type="catalytic activity">
    <reaction evidence="1 10">
        <text>(2R,3S)-3-isopropylmalate = (2S)-2-isopropylmalate</text>
        <dbReference type="Rhea" id="RHEA:32287"/>
        <dbReference type="ChEBI" id="CHEBI:1178"/>
        <dbReference type="ChEBI" id="CHEBI:35121"/>
        <dbReference type="EC" id="4.2.1.33"/>
    </reaction>
</comment>
<dbReference type="InterPro" id="IPR000573">
    <property type="entry name" value="AconitaseA/IPMdHydase_ssu_swvl"/>
</dbReference>
<dbReference type="AlphaFoldDB" id="A0A166W442"/>
<keyword evidence="9 10" id="KW-0100">Branched-chain amino acid biosynthesis</keyword>
<evidence type="ECO:0000256" key="1">
    <source>
        <dbReference type="ARBA" id="ARBA00000491"/>
    </source>
</evidence>
<evidence type="ECO:0000256" key="6">
    <source>
        <dbReference type="ARBA" id="ARBA00022430"/>
    </source>
</evidence>
<dbReference type="FunFam" id="3.20.19.10:FF:000003">
    <property type="entry name" value="3-isopropylmalate dehydratase small subunit"/>
    <property type="match status" value="1"/>
</dbReference>
<dbReference type="InterPro" id="IPR015928">
    <property type="entry name" value="Aconitase/3IPM_dehydase_swvl"/>
</dbReference>
<proteinExistence type="inferred from homology"/>
<feature type="domain" description="Aconitase A/isopropylmalate dehydratase small subunit swivel" evidence="11">
    <location>
        <begin position="5"/>
        <end position="121"/>
    </location>
</feature>
<evidence type="ECO:0000313" key="12">
    <source>
        <dbReference type="EMBL" id="KZN35388.1"/>
    </source>
</evidence>
<dbReference type="PANTHER" id="PTHR43345:SF5">
    <property type="entry name" value="3-ISOPROPYLMALATE DEHYDRATASE SMALL SUBUNIT"/>
    <property type="match status" value="1"/>
</dbReference>
<keyword evidence="8 10" id="KW-0456">Lyase</keyword>
<dbReference type="NCBIfam" id="TIGR00171">
    <property type="entry name" value="leuD"/>
    <property type="match status" value="1"/>
</dbReference>
<dbReference type="CDD" id="cd01577">
    <property type="entry name" value="IPMI_Swivel"/>
    <property type="match status" value="1"/>
</dbReference>
<dbReference type="Pfam" id="PF00694">
    <property type="entry name" value="Aconitase_C"/>
    <property type="match status" value="1"/>
</dbReference>
<comment type="similarity">
    <text evidence="4 10">Belongs to the LeuD family. LeuD type 1 subfamily.</text>
</comment>
<dbReference type="InterPro" id="IPR033940">
    <property type="entry name" value="IPMI_Swivel"/>
</dbReference>
<dbReference type="GO" id="GO:0003861">
    <property type="term" value="F:3-isopropylmalate dehydratase activity"/>
    <property type="evidence" value="ECO:0007669"/>
    <property type="project" value="UniProtKB-UniRule"/>
</dbReference>
<evidence type="ECO:0000256" key="5">
    <source>
        <dbReference type="ARBA" id="ARBA00011271"/>
    </source>
</evidence>
<name>A0A166W442_9GAMM</name>
<evidence type="ECO:0000256" key="8">
    <source>
        <dbReference type="ARBA" id="ARBA00023239"/>
    </source>
</evidence>
<sequence length="199" mass="22668">MSIYHTGLMAPLDKNNVDTDQIIPKQFLTSTSRDGFDKALFYDWRYLDSGETDPEFVLNYPRYQGATVLLTRDNFGCGSSREHAPWALKQYGFTVILAESFADIFFNNCGNNQMLCIALDAQTLDSLFAVCEQHQQVHVEIDLENQQIKSEQFAPISFSVRSDIKARLLSGLDFIGETEQLNQHIDAFEQQLAASRPWQ</sequence>